<dbReference type="Proteomes" id="UP000422108">
    <property type="component" value="Chromosome"/>
</dbReference>
<evidence type="ECO:0000313" key="2">
    <source>
        <dbReference type="EMBL" id="BBO88191.1"/>
    </source>
</evidence>
<keyword evidence="3" id="KW-1185">Reference proteome</keyword>
<name>A0A5K8A6U0_9BACT</name>
<dbReference type="EMBL" id="AP021879">
    <property type="protein sequence ID" value="BBO88191.1"/>
    <property type="molecule type" value="Genomic_DNA"/>
</dbReference>
<organism evidence="2 3">
    <name type="scientific">Desulfosarcina ovata subsp. ovata</name>
    <dbReference type="NCBI Taxonomy" id="2752305"/>
    <lineage>
        <taxon>Bacteria</taxon>
        <taxon>Pseudomonadati</taxon>
        <taxon>Thermodesulfobacteriota</taxon>
        <taxon>Desulfobacteria</taxon>
        <taxon>Desulfobacterales</taxon>
        <taxon>Desulfosarcinaceae</taxon>
        <taxon>Desulfosarcina</taxon>
    </lineage>
</organism>
<protein>
    <submittedName>
        <fullName evidence="2">Uncharacterized protein</fullName>
    </submittedName>
</protein>
<accession>A0A5K8A6U0</accession>
<reference evidence="2 3" key="1">
    <citation type="submission" date="2019-11" db="EMBL/GenBank/DDBJ databases">
        <title>Comparative genomics of hydrocarbon-degrading Desulfosarcina strains.</title>
        <authorList>
            <person name="Watanabe M."/>
            <person name="Kojima H."/>
            <person name="Fukui M."/>
        </authorList>
    </citation>
    <scope>NUCLEOTIDE SEQUENCE [LARGE SCALE GENOMIC DNA]</scope>
    <source>
        <strain evidence="3">oXyS1</strain>
    </source>
</reference>
<feature type="region of interest" description="Disordered" evidence="1">
    <location>
        <begin position="1"/>
        <end position="21"/>
    </location>
</feature>
<dbReference type="RefSeq" id="WP_155309520.1">
    <property type="nucleotide sequence ID" value="NZ_AP021879.1"/>
</dbReference>
<evidence type="ECO:0000313" key="3">
    <source>
        <dbReference type="Proteomes" id="UP000422108"/>
    </source>
</evidence>
<proteinExistence type="predicted"/>
<gene>
    <name evidence="2" type="ORF">DSCOOX_13710</name>
</gene>
<sequence length="114" mass="13012">MSKEKKFEKNETPEKAEPTFQQLVRQERERTGCSLTAAMQAVSGKHPEAHAAFLQSGSTLDASPEDAGEKDFMTMVEQCQTMRKCSRTEAMQRIARSHPNAHRQFIEQANRREE</sequence>
<evidence type="ECO:0000256" key="1">
    <source>
        <dbReference type="SAM" id="MobiDB-lite"/>
    </source>
</evidence>
<dbReference type="AlphaFoldDB" id="A0A5K8A6U0"/>
<feature type="compositionally biased region" description="Basic and acidic residues" evidence="1">
    <location>
        <begin position="1"/>
        <end position="17"/>
    </location>
</feature>